<accession>A0R136</accession>
<feature type="compositionally biased region" description="Basic residues" evidence="1">
    <location>
        <begin position="31"/>
        <end position="48"/>
    </location>
</feature>
<protein>
    <submittedName>
        <fullName evidence="2">Uncharacterized protein</fullName>
    </submittedName>
</protein>
<sequence length="48" mass="5380">MLPRASAKLPRPHRTQSPVGKQLGIATSTRRSPKKDKKSKKHHKKPGK</sequence>
<dbReference type="KEGG" id="msm:MSMEG_4607"/>
<feature type="compositionally biased region" description="Polar residues" evidence="1">
    <location>
        <begin position="15"/>
        <end position="30"/>
    </location>
</feature>
<evidence type="ECO:0000256" key="1">
    <source>
        <dbReference type="SAM" id="MobiDB-lite"/>
    </source>
</evidence>
<proteinExistence type="predicted"/>
<dbReference type="Proteomes" id="UP000000757">
    <property type="component" value="Chromosome"/>
</dbReference>
<keyword evidence="3" id="KW-1185">Reference proteome</keyword>
<evidence type="ECO:0000313" key="3">
    <source>
        <dbReference type="Proteomes" id="UP000000757"/>
    </source>
</evidence>
<dbReference type="EMBL" id="CP000480">
    <property type="protein sequence ID" value="ABK73629.1"/>
    <property type="molecule type" value="Genomic_DNA"/>
</dbReference>
<dbReference type="AlphaFoldDB" id="A0R136"/>
<reference evidence="2 3" key="1">
    <citation type="submission" date="2006-10" db="EMBL/GenBank/DDBJ databases">
        <authorList>
            <person name="Fleischmann R.D."/>
            <person name="Dodson R.J."/>
            <person name="Haft D.H."/>
            <person name="Merkel J.S."/>
            <person name="Nelson W.C."/>
            <person name="Fraser C.M."/>
        </authorList>
    </citation>
    <scope>NUCLEOTIDE SEQUENCE [LARGE SCALE GENOMIC DNA]</scope>
    <source>
        <strain evidence="3">ATCC 700084 / mc(2)155</strain>
    </source>
</reference>
<gene>
    <name evidence="2" type="ordered locus">MSMEG_4607</name>
</gene>
<name>A0R136_MYCS2</name>
<feature type="region of interest" description="Disordered" evidence="1">
    <location>
        <begin position="1"/>
        <end position="48"/>
    </location>
</feature>
<organism evidence="2 3">
    <name type="scientific">Mycolicibacterium smegmatis (strain ATCC 700084 / mc(2)155)</name>
    <name type="common">Mycobacterium smegmatis</name>
    <dbReference type="NCBI Taxonomy" id="246196"/>
    <lineage>
        <taxon>Bacteria</taxon>
        <taxon>Bacillati</taxon>
        <taxon>Actinomycetota</taxon>
        <taxon>Actinomycetes</taxon>
        <taxon>Mycobacteriales</taxon>
        <taxon>Mycobacteriaceae</taxon>
        <taxon>Mycolicibacterium</taxon>
    </lineage>
</organism>
<evidence type="ECO:0000313" key="2">
    <source>
        <dbReference type="EMBL" id="ABK73629.1"/>
    </source>
</evidence>